<dbReference type="Proteomes" id="UP001214553">
    <property type="component" value="Chromosome"/>
</dbReference>
<dbReference type="PANTHER" id="PTHR43223:SF1">
    <property type="entry name" value="ALKYL_ARYL-SULFATASE BDS1"/>
    <property type="match status" value="1"/>
</dbReference>
<dbReference type="EMBL" id="CP119108">
    <property type="protein sequence ID" value="WEG08689.1"/>
    <property type="molecule type" value="Genomic_DNA"/>
</dbReference>
<dbReference type="SUPFAM" id="SSF56281">
    <property type="entry name" value="Metallo-hydrolase/oxidoreductase"/>
    <property type="match status" value="1"/>
</dbReference>
<dbReference type="Gene3D" id="3.30.1050.10">
    <property type="entry name" value="SCP2 sterol-binding domain"/>
    <property type="match status" value="1"/>
</dbReference>
<accession>A0ABY8BX04</accession>
<dbReference type="Gene3D" id="3.60.15.30">
    <property type="entry name" value="Metallo-beta-lactamase domain"/>
    <property type="match status" value="1"/>
</dbReference>
<dbReference type="Pfam" id="PF14863">
    <property type="entry name" value="Alkyl_sulf_dimr"/>
    <property type="match status" value="1"/>
</dbReference>
<proteinExistence type="inferred from homology"/>
<dbReference type="InterPro" id="IPR001279">
    <property type="entry name" value="Metallo-B-lactamas"/>
</dbReference>
<keyword evidence="3" id="KW-0862">Zinc</keyword>
<evidence type="ECO:0000256" key="2">
    <source>
        <dbReference type="ARBA" id="ARBA00022801"/>
    </source>
</evidence>
<dbReference type="CDD" id="cd07710">
    <property type="entry name" value="arylsulfatase_Sdsa1-like_MBL-fold"/>
    <property type="match status" value="1"/>
</dbReference>
<dbReference type="Pfam" id="PF14864">
    <property type="entry name" value="Alkyl_sulf_C"/>
    <property type="match status" value="1"/>
</dbReference>
<dbReference type="InterPro" id="IPR029229">
    <property type="entry name" value="Alkyl_sulf_C"/>
</dbReference>
<protein>
    <submittedName>
        <fullName evidence="6">Alkyl sulfatase dimerization domain-containing protein</fullName>
    </submittedName>
</protein>
<evidence type="ECO:0000256" key="1">
    <source>
        <dbReference type="ARBA" id="ARBA00022723"/>
    </source>
</evidence>
<dbReference type="InterPro" id="IPR038536">
    <property type="entry name" value="Alkyl/aryl-sulf_dimr_sf"/>
</dbReference>
<organism evidence="6 7">
    <name type="scientific">Microbacterium horticulturae</name>
    <dbReference type="NCBI Taxonomy" id="3028316"/>
    <lineage>
        <taxon>Bacteria</taxon>
        <taxon>Bacillati</taxon>
        <taxon>Actinomycetota</taxon>
        <taxon>Actinomycetes</taxon>
        <taxon>Micrococcales</taxon>
        <taxon>Microbacteriaceae</taxon>
        <taxon>Microbacterium</taxon>
    </lineage>
</organism>
<gene>
    <name evidence="6" type="ORF">PU630_15810</name>
</gene>
<dbReference type="Gene3D" id="1.25.40.880">
    <property type="entry name" value="Alkyl sulfatase, dimerisation domain"/>
    <property type="match status" value="1"/>
</dbReference>
<sequence>MSSHRGAAAATTVASNRTAAAADWLADDRDDVEAGRGFLATTDPLTLRDERGHVVWDLTAYSFLDQDAPDTVHPSLWRMARLNRRHGLFRVTEHIYQVRGFDISNMTVILAENGYIVIDPLTTVETARAAMDLVRTQLGDRPVTGMLYTRSHIDHFGGAGGVIDGETATRIPVIAPEGFVHHAVVEHVNSGVAVSRRSQFMFGRRLPPGPRGQVSAGLGITLPSGRISLVEPNTIVERTGEELRIDGVRMVFQFTPGAEAPTEVNIHLPDLRALCMAETVAHHMHNLYTLRGAQVRDALAWSRYLDEAIQLFGDDTDVMFISHHWPVWGRQRVRERIAEQRDLYRYIHDQTLRLANHGLTPTEIADVLTLPPELDRAGNRGNYGSLSHNTKAVYQRYLGWYDANPANLDPLPPAELGRHYVAALGGPDAVCALAAEAVARGEFRWAADVLKHAIAAGPSHATARHLQADVFEQLGYRSESGPWRNFYLLAAAELRGDAPPAATFQASNAEMAHGMDMGLLLDFVAIRVNGPRAAGRSIHFTMCVTDRPDQDRQVRLERAVLWHGPVRIDAEGPCLIAAHETLARLSLGSLTLEGALASGEARIDGEAGPVQELFGLLDDFAGDFSITDPHAAP</sequence>
<dbReference type="InterPro" id="IPR044097">
    <property type="entry name" value="Bds1/SdsA1_MBL-fold"/>
</dbReference>
<evidence type="ECO:0000313" key="7">
    <source>
        <dbReference type="Proteomes" id="UP001214553"/>
    </source>
</evidence>
<keyword evidence="1" id="KW-0479">Metal-binding</keyword>
<keyword evidence="7" id="KW-1185">Reference proteome</keyword>
<dbReference type="SUPFAM" id="SSF55718">
    <property type="entry name" value="SCP-like"/>
    <property type="match status" value="1"/>
</dbReference>
<keyword evidence="2" id="KW-0378">Hydrolase</keyword>
<dbReference type="InterPro" id="IPR029228">
    <property type="entry name" value="Alkyl_sulf_dimr"/>
</dbReference>
<dbReference type="PANTHER" id="PTHR43223">
    <property type="entry name" value="ALKYL/ARYL-SULFATASE"/>
    <property type="match status" value="1"/>
</dbReference>
<dbReference type="InterPro" id="IPR036866">
    <property type="entry name" value="RibonucZ/Hydroxyglut_hydro"/>
</dbReference>
<name>A0ABY8BX04_9MICO</name>
<evidence type="ECO:0000256" key="4">
    <source>
        <dbReference type="ARBA" id="ARBA00033751"/>
    </source>
</evidence>
<feature type="domain" description="Metallo-beta-lactamase" evidence="5">
    <location>
        <begin position="103"/>
        <end position="323"/>
    </location>
</feature>
<evidence type="ECO:0000259" key="5">
    <source>
        <dbReference type="SMART" id="SM00849"/>
    </source>
</evidence>
<reference evidence="6 7" key="1">
    <citation type="submission" date="2023-03" db="EMBL/GenBank/DDBJ databases">
        <title>Genome sequence of Microbacterium sp. KACC 23027.</title>
        <authorList>
            <person name="Kim S."/>
            <person name="Heo J."/>
            <person name="Kwon S.-W."/>
        </authorList>
    </citation>
    <scope>NUCLEOTIDE SEQUENCE [LARGE SCALE GENOMIC DNA]</scope>
    <source>
        <strain evidence="6 7">KACC 23027</strain>
    </source>
</reference>
<dbReference type="InterPro" id="IPR036527">
    <property type="entry name" value="SCP2_sterol-bd_dom_sf"/>
</dbReference>
<comment type="similarity">
    <text evidence="4">Belongs to the metallo-beta-lactamase superfamily. Type III sulfatase family.</text>
</comment>
<evidence type="ECO:0000313" key="6">
    <source>
        <dbReference type="EMBL" id="WEG08689.1"/>
    </source>
</evidence>
<dbReference type="InterPro" id="IPR052195">
    <property type="entry name" value="Bact_Alkyl/Aryl-Sulfatase"/>
</dbReference>
<evidence type="ECO:0000256" key="3">
    <source>
        <dbReference type="ARBA" id="ARBA00022833"/>
    </source>
</evidence>
<dbReference type="RefSeq" id="WP_275278018.1">
    <property type="nucleotide sequence ID" value="NZ_CP119108.1"/>
</dbReference>
<dbReference type="Pfam" id="PF00753">
    <property type="entry name" value="Lactamase_B"/>
    <property type="match status" value="1"/>
</dbReference>
<dbReference type="SMART" id="SM00849">
    <property type="entry name" value="Lactamase_B"/>
    <property type="match status" value="1"/>
</dbReference>